<reference evidence="3" key="1">
    <citation type="journal article" date="2023" name="GigaByte">
        <title>Genome assembly of the bearded iris, Iris pallida Lam.</title>
        <authorList>
            <person name="Bruccoleri R.E."/>
            <person name="Oakeley E.J."/>
            <person name="Faust A.M.E."/>
            <person name="Altorfer M."/>
            <person name="Dessus-Babus S."/>
            <person name="Burckhardt D."/>
            <person name="Oertli M."/>
            <person name="Naumann U."/>
            <person name="Petersen F."/>
            <person name="Wong J."/>
        </authorList>
    </citation>
    <scope>NUCLEOTIDE SEQUENCE</scope>
    <source>
        <strain evidence="3">GSM-AAB239-AS_SAM_17_03QT</strain>
    </source>
</reference>
<dbReference type="Proteomes" id="UP001140949">
    <property type="component" value="Unassembled WGS sequence"/>
</dbReference>
<gene>
    <name evidence="3" type="ORF">M6B38_227570</name>
</gene>
<dbReference type="SUPFAM" id="SSF53474">
    <property type="entry name" value="alpha/beta-Hydrolases"/>
    <property type="match status" value="1"/>
</dbReference>
<dbReference type="InterPro" id="IPR029058">
    <property type="entry name" value="AB_hydrolase_fold"/>
</dbReference>
<dbReference type="InterPro" id="IPR050466">
    <property type="entry name" value="Carboxylest/Gibb_receptor"/>
</dbReference>
<dbReference type="InterPro" id="IPR033140">
    <property type="entry name" value="Lipase_GDXG_put_SER_AS"/>
</dbReference>
<reference evidence="3" key="2">
    <citation type="submission" date="2023-04" db="EMBL/GenBank/DDBJ databases">
        <authorList>
            <person name="Bruccoleri R.E."/>
            <person name="Oakeley E.J."/>
            <person name="Faust A.-M."/>
            <person name="Dessus-Babus S."/>
            <person name="Altorfer M."/>
            <person name="Burckhardt D."/>
            <person name="Oertli M."/>
            <person name="Naumann U."/>
            <person name="Petersen F."/>
            <person name="Wong J."/>
        </authorList>
    </citation>
    <scope>NUCLEOTIDE SEQUENCE</scope>
    <source>
        <strain evidence="3">GSM-AAB239-AS_SAM_17_03QT</strain>
        <tissue evidence="3">Leaf</tissue>
    </source>
</reference>
<sequence>MDADSQIQAEFTPFFRVYKSGRVERLVAAAATTVPASLDPSPGGVSSKDVTISPNVSARLYLPNNTPADKRLPIVVYYHGGAFCIESAFSPQYHSYACSLSSRANALVVSVEYRLAPEHRLPAAHDDAWEALQWALGPDADEWLVERGDAASVFLAGDSAGANLAHHAAAAASKRGLRVEGLVLVHPYFWLKGAGDPNLEGAWGAMSEMDIEDPRHGPMADGAEAELAGLRCRRVMVEVAEKDVLKGVGVAYREALARSGWEGEVELVETEGEGHVFHLARPVCAKGEELMDRVAAFINAKREGSVN</sequence>
<organism evidence="3 4">
    <name type="scientific">Iris pallida</name>
    <name type="common">Sweet iris</name>
    <dbReference type="NCBI Taxonomy" id="29817"/>
    <lineage>
        <taxon>Eukaryota</taxon>
        <taxon>Viridiplantae</taxon>
        <taxon>Streptophyta</taxon>
        <taxon>Embryophyta</taxon>
        <taxon>Tracheophyta</taxon>
        <taxon>Spermatophyta</taxon>
        <taxon>Magnoliopsida</taxon>
        <taxon>Liliopsida</taxon>
        <taxon>Asparagales</taxon>
        <taxon>Iridaceae</taxon>
        <taxon>Iridoideae</taxon>
        <taxon>Irideae</taxon>
        <taxon>Iris</taxon>
    </lineage>
</organism>
<accession>A0AAX6DU61</accession>
<dbReference type="PANTHER" id="PTHR23024">
    <property type="entry name" value="ARYLACETAMIDE DEACETYLASE"/>
    <property type="match status" value="1"/>
</dbReference>
<dbReference type="PROSITE" id="PS01174">
    <property type="entry name" value="LIPASE_GDXG_SER"/>
    <property type="match status" value="1"/>
</dbReference>
<proteinExistence type="predicted"/>
<dbReference type="Pfam" id="PF07859">
    <property type="entry name" value="Abhydrolase_3"/>
    <property type="match status" value="1"/>
</dbReference>
<comment type="caution">
    <text evidence="3">The sequence shown here is derived from an EMBL/GenBank/DDBJ whole genome shotgun (WGS) entry which is preliminary data.</text>
</comment>
<name>A0AAX6DU61_IRIPA</name>
<dbReference type="AlphaFoldDB" id="A0AAX6DU61"/>
<dbReference type="PANTHER" id="PTHR23024:SF577">
    <property type="entry name" value="CARBOXYLESTERASE 2-RELATED"/>
    <property type="match status" value="1"/>
</dbReference>
<dbReference type="GO" id="GO:0016787">
    <property type="term" value="F:hydrolase activity"/>
    <property type="evidence" value="ECO:0007669"/>
    <property type="project" value="InterPro"/>
</dbReference>
<dbReference type="Gene3D" id="3.40.50.1820">
    <property type="entry name" value="alpha/beta hydrolase"/>
    <property type="match status" value="1"/>
</dbReference>
<dbReference type="InterPro" id="IPR013094">
    <property type="entry name" value="AB_hydrolase_3"/>
</dbReference>
<protein>
    <submittedName>
        <fullName evidence="3">Tuliposide A-converting enzyme 1, chloroplastic</fullName>
    </submittedName>
</protein>
<feature type="active site" evidence="1">
    <location>
        <position position="159"/>
    </location>
</feature>
<evidence type="ECO:0000313" key="4">
    <source>
        <dbReference type="Proteomes" id="UP001140949"/>
    </source>
</evidence>
<keyword evidence="4" id="KW-1185">Reference proteome</keyword>
<evidence type="ECO:0000313" key="3">
    <source>
        <dbReference type="EMBL" id="KAJ6795219.1"/>
    </source>
</evidence>
<feature type="domain" description="Alpha/beta hydrolase fold-3" evidence="2">
    <location>
        <begin position="75"/>
        <end position="278"/>
    </location>
</feature>
<evidence type="ECO:0000256" key="1">
    <source>
        <dbReference type="PROSITE-ProRule" id="PRU10038"/>
    </source>
</evidence>
<evidence type="ECO:0000259" key="2">
    <source>
        <dbReference type="Pfam" id="PF07859"/>
    </source>
</evidence>
<dbReference type="EMBL" id="JANAVB010042014">
    <property type="protein sequence ID" value="KAJ6795219.1"/>
    <property type="molecule type" value="Genomic_DNA"/>
</dbReference>